<sequence length="186" mass="19713">MLGHMTATEAFLVLSCLGPDRPGLVAELTHYVSEHGGNVEDSRMVVLGGEFGVLLLVSGSPEEVSALETSTADIEKQTGLQVIARRTKSPEEHRRAPTIPCLVTAEALDHEGIVRAVARALSATGVNIVSLEAMAYEAPVTGSPLFRMEARIDVPAGVSVGKVRKAMDAVAEEENLEIDVRSLVKG</sequence>
<feature type="domain" description="ACT" evidence="1">
    <location>
        <begin position="13"/>
        <end position="85"/>
    </location>
</feature>
<proteinExistence type="predicted"/>
<dbReference type="PANTHER" id="PTHR34875">
    <property type="entry name" value="UPF0237 PROTEIN MJ1558"/>
    <property type="match status" value="1"/>
</dbReference>
<dbReference type="Pfam" id="PF13740">
    <property type="entry name" value="ACT_6"/>
    <property type="match status" value="1"/>
</dbReference>
<keyword evidence="3" id="KW-1185">Reference proteome</keyword>
<protein>
    <submittedName>
        <fullName evidence="2">Glycine cleavage system protein R</fullName>
    </submittedName>
</protein>
<organism evidence="2 3">
    <name type="scientific">Chondromyces crocatus</name>
    <dbReference type="NCBI Taxonomy" id="52"/>
    <lineage>
        <taxon>Bacteria</taxon>
        <taxon>Pseudomonadati</taxon>
        <taxon>Myxococcota</taxon>
        <taxon>Polyangia</taxon>
        <taxon>Polyangiales</taxon>
        <taxon>Polyangiaceae</taxon>
        <taxon>Chondromyces</taxon>
    </lineage>
</organism>
<dbReference type="SUPFAM" id="SSF55021">
    <property type="entry name" value="ACT-like"/>
    <property type="match status" value="2"/>
</dbReference>
<dbReference type="STRING" id="52.CMC5_082110"/>
<gene>
    <name evidence="2" type="ORF">CMC5_082110</name>
</gene>
<dbReference type="InterPro" id="IPR016867">
    <property type="entry name" value="GcvR"/>
</dbReference>
<evidence type="ECO:0000313" key="2">
    <source>
        <dbReference type="EMBL" id="AKT43973.1"/>
    </source>
</evidence>
<dbReference type="PROSITE" id="PS51671">
    <property type="entry name" value="ACT"/>
    <property type="match status" value="1"/>
</dbReference>
<dbReference type="GO" id="GO:0006355">
    <property type="term" value="P:regulation of DNA-templated transcription"/>
    <property type="evidence" value="ECO:0007669"/>
    <property type="project" value="InterPro"/>
</dbReference>
<dbReference type="InterPro" id="IPR050990">
    <property type="entry name" value="UPF0237/GcvR_regulator"/>
</dbReference>
<dbReference type="PANTHER" id="PTHR34875:SF6">
    <property type="entry name" value="UPF0237 PROTEIN MJ1558"/>
    <property type="match status" value="1"/>
</dbReference>
<evidence type="ECO:0000259" key="1">
    <source>
        <dbReference type="PROSITE" id="PS51671"/>
    </source>
</evidence>
<dbReference type="OrthoDB" id="12860at2"/>
<dbReference type="AlphaFoldDB" id="A0A0K1ETL5"/>
<accession>A0A0K1ETL5</accession>
<dbReference type="Gene3D" id="3.30.70.260">
    <property type="match status" value="2"/>
</dbReference>
<dbReference type="InterPro" id="IPR002912">
    <property type="entry name" value="ACT_dom"/>
</dbReference>
<dbReference type="EMBL" id="CP012159">
    <property type="protein sequence ID" value="AKT43973.1"/>
    <property type="molecule type" value="Genomic_DNA"/>
</dbReference>
<evidence type="ECO:0000313" key="3">
    <source>
        <dbReference type="Proteomes" id="UP000067626"/>
    </source>
</evidence>
<dbReference type="PIRSF" id="PIRSF028103">
    <property type="entry name" value="GcvR"/>
    <property type="match status" value="1"/>
</dbReference>
<dbReference type="Proteomes" id="UP000067626">
    <property type="component" value="Chromosome"/>
</dbReference>
<dbReference type="InterPro" id="IPR045865">
    <property type="entry name" value="ACT-like_dom_sf"/>
</dbReference>
<reference evidence="2 3" key="1">
    <citation type="submission" date="2015-07" db="EMBL/GenBank/DDBJ databases">
        <title>Genome analysis of myxobacterium Chondromyces crocatus Cm c5 reveals a high potential for natural compound synthesis and the genetic basis for the loss of fruiting body formation.</title>
        <authorList>
            <person name="Zaburannyi N."/>
            <person name="Bunk B."/>
            <person name="Maier J."/>
            <person name="Overmann J."/>
            <person name="Mueller R."/>
        </authorList>
    </citation>
    <scope>NUCLEOTIDE SEQUENCE [LARGE SCALE GENOMIC DNA]</scope>
    <source>
        <strain evidence="2 3">Cm c5</strain>
    </source>
</reference>
<name>A0A0K1ETL5_CHOCO</name>
<dbReference type="KEGG" id="ccro:CMC5_082110"/>